<comment type="caution">
    <text evidence="1">The sequence shown here is derived from an EMBL/GenBank/DDBJ whole genome shotgun (WGS) entry which is preliminary data.</text>
</comment>
<accession>A0AAN8S4M0</accession>
<evidence type="ECO:0000313" key="2">
    <source>
        <dbReference type="Proteomes" id="UP001372834"/>
    </source>
</evidence>
<organism evidence="1 2">
    <name type="scientific">Polyplax serrata</name>
    <name type="common">Common mouse louse</name>
    <dbReference type="NCBI Taxonomy" id="468196"/>
    <lineage>
        <taxon>Eukaryota</taxon>
        <taxon>Metazoa</taxon>
        <taxon>Ecdysozoa</taxon>
        <taxon>Arthropoda</taxon>
        <taxon>Hexapoda</taxon>
        <taxon>Insecta</taxon>
        <taxon>Pterygota</taxon>
        <taxon>Neoptera</taxon>
        <taxon>Paraneoptera</taxon>
        <taxon>Psocodea</taxon>
        <taxon>Troctomorpha</taxon>
        <taxon>Phthiraptera</taxon>
        <taxon>Anoplura</taxon>
        <taxon>Polyplacidae</taxon>
        <taxon>Polyplax</taxon>
    </lineage>
</organism>
<dbReference type="Proteomes" id="UP001372834">
    <property type="component" value="Unassembled WGS sequence"/>
</dbReference>
<evidence type="ECO:0000313" key="1">
    <source>
        <dbReference type="EMBL" id="KAK6636384.1"/>
    </source>
</evidence>
<proteinExistence type="predicted"/>
<dbReference type="AlphaFoldDB" id="A0AAN8S4M0"/>
<sequence>MERVEQKVRNGNNIIRKAVEVTVIKSFDLKFYESQHQRGLTQNCTATQKLTKTRKVPPCGAVDGDNLNDQTVEKEEYRRGAVEGNFEEN</sequence>
<dbReference type="EMBL" id="JAWJWE010000004">
    <property type="protein sequence ID" value="KAK6636384.1"/>
    <property type="molecule type" value="Genomic_DNA"/>
</dbReference>
<protein>
    <submittedName>
        <fullName evidence="1">Uncharacterized protein</fullName>
    </submittedName>
</protein>
<gene>
    <name evidence="1" type="ORF">RUM43_010044</name>
</gene>
<reference evidence="1 2" key="1">
    <citation type="submission" date="2023-10" db="EMBL/GenBank/DDBJ databases">
        <title>Genomes of two closely related lineages of the louse Polyplax serrata with different host specificities.</title>
        <authorList>
            <person name="Martinu J."/>
            <person name="Tarabai H."/>
            <person name="Stefka J."/>
            <person name="Hypsa V."/>
        </authorList>
    </citation>
    <scope>NUCLEOTIDE SEQUENCE [LARGE SCALE GENOMIC DNA]</scope>
    <source>
        <strain evidence="1">HR10_N</strain>
    </source>
</reference>
<name>A0AAN8S4M0_POLSC</name>